<organism evidence="2 3">
    <name type="scientific">Collimonas fungivorans (strain Ter331)</name>
    <dbReference type="NCBI Taxonomy" id="1005048"/>
    <lineage>
        <taxon>Bacteria</taxon>
        <taxon>Pseudomonadati</taxon>
        <taxon>Pseudomonadota</taxon>
        <taxon>Betaproteobacteria</taxon>
        <taxon>Burkholderiales</taxon>
        <taxon>Oxalobacteraceae</taxon>
        <taxon>Collimonas</taxon>
    </lineage>
</organism>
<proteinExistence type="predicted"/>
<keyword evidence="3" id="KW-1185">Reference proteome</keyword>
<reference evidence="2 3" key="2">
    <citation type="journal article" date="2006" name="J. Microbiol. Methods">
        <title>Genomic flank-sequencing of plasposon insertion sites for rapid identification of functional genes.</title>
        <authorList>
            <person name="Leveau J.H."/>
            <person name="Gerards S."/>
            <person name="Fritsche K."/>
            <person name="Zondag G."/>
            <person name="van Veen J.A."/>
        </authorList>
    </citation>
    <scope>NUCLEOTIDE SEQUENCE [LARGE SCALE GENOMIC DNA]</scope>
    <source>
        <strain evidence="2 3">Ter331</strain>
    </source>
</reference>
<dbReference type="GO" id="GO:0019242">
    <property type="term" value="P:methylglyoxal biosynthetic process"/>
    <property type="evidence" value="ECO:0007669"/>
    <property type="project" value="InterPro"/>
</dbReference>
<dbReference type="PROSITE" id="PS01335">
    <property type="entry name" value="METHYLGLYOXAL_SYNTH"/>
    <property type="match status" value="1"/>
</dbReference>
<reference evidence="2 3" key="1">
    <citation type="journal article" date="2004" name="Environ. Microbiol.">
        <title>Phylogeny-function analysis of (meta)genomic libraries: screening for expression of ribosomal RNA genes by large-insert library fluorescent in situ hybridization (LIL-FISH).</title>
        <authorList>
            <person name="Leveau J.H."/>
            <person name="Gerards S."/>
            <person name="de Boer W."/>
            <person name="van Veen J.A."/>
        </authorList>
    </citation>
    <scope>NUCLEOTIDE SEQUENCE [LARGE SCALE GENOMIC DNA]</scope>
    <source>
        <strain evidence="2 3">Ter331</strain>
    </source>
</reference>
<dbReference type="GO" id="GO:0005829">
    <property type="term" value="C:cytosol"/>
    <property type="evidence" value="ECO:0007669"/>
    <property type="project" value="TreeGrafter"/>
</dbReference>
<dbReference type="InterPro" id="IPR036914">
    <property type="entry name" value="MGS-like_dom_sf"/>
</dbReference>
<evidence type="ECO:0000256" key="1">
    <source>
        <dbReference type="ARBA" id="ARBA00023239"/>
    </source>
</evidence>
<reference evidence="2 3" key="5">
    <citation type="journal article" date="2011" name="ISME J.">
        <title>Dual transcriptional profiling of a bacterial/fungal confrontation: Collimonas fungivorans versus Aspergillus niger.</title>
        <authorList>
            <person name="Mela F."/>
            <person name="Fritsche K."/>
            <person name="de Boer W."/>
            <person name="van Veen J.A."/>
            <person name="de Graaff L.H."/>
            <person name="van den Berg M."/>
            <person name="Leveau J.H."/>
        </authorList>
    </citation>
    <scope>NUCLEOTIDE SEQUENCE [LARGE SCALE GENOMIC DNA]</scope>
    <source>
        <strain evidence="2 3">Ter331</strain>
    </source>
</reference>
<dbReference type="EC" id="4.2.3.3" evidence="2"/>
<dbReference type="InterPro" id="IPR018148">
    <property type="entry name" value="Methylglyoxal_synth_AS"/>
</dbReference>
<dbReference type="Proteomes" id="UP000008392">
    <property type="component" value="Chromosome"/>
</dbReference>
<dbReference type="STRING" id="1005048.CFU_1580"/>
<dbReference type="GO" id="GO:0008929">
    <property type="term" value="F:methylglyoxal synthase activity"/>
    <property type="evidence" value="ECO:0007669"/>
    <property type="project" value="UniProtKB-EC"/>
</dbReference>
<evidence type="ECO:0000313" key="2">
    <source>
        <dbReference type="EMBL" id="AEK61412.1"/>
    </source>
</evidence>
<dbReference type="KEGG" id="cfu:CFU_1580"/>
<dbReference type="EMBL" id="CP002745">
    <property type="protein sequence ID" value="AEK61412.1"/>
    <property type="molecule type" value="Genomic_DNA"/>
</dbReference>
<accession>G0AJW7</accession>
<gene>
    <name evidence="2" type="ordered locus">CFU_1580</name>
</gene>
<dbReference type="AlphaFoldDB" id="G0AJW7"/>
<reference evidence="2 3" key="3">
    <citation type="journal article" date="2008" name="FEMS Microbiol. Ecol.">
        <title>Identification and characterization of genes underlying chitinolysis in Collimonas fungivorans Ter331.</title>
        <authorList>
            <person name="Fritsche K."/>
            <person name="de Boer W."/>
            <person name="Gerards S."/>
            <person name="van den Berg M."/>
            <person name="van Veen J.A."/>
            <person name="Leveau J.H."/>
        </authorList>
    </citation>
    <scope>NUCLEOTIDE SEQUENCE [LARGE SCALE GENOMIC DNA]</scope>
    <source>
        <strain evidence="2 3">Ter331</strain>
    </source>
</reference>
<dbReference type="HOGENOM" id="CLU_082725_0_0_4"/>
<name>G0AJW7_COLFT</name>
<reference evidence="2 3" key="4">
    <citation type="journal article" date="2010" name="Environ. Microbiol.">
        <title>The bacterial genus Collimonas: mycophagy, weathering and other adaptive solutions to life in oligotrophic soil environments.</title>
        <authorList>
            <person name="Leveau J.H."/>
            <person name="Uroz S."/>
            <person name="de Boer W."/>
        </authorList>
    </citation>
    <scope>NUCLEOTIDE SEQUENCE [LARGE SCALE GENOMIC DNA]</scope>
    <source>
        <strain evidence="2 3">Ter331</strain>
    </source>
</reference>
<dbReference type="PANTHER" id="PTHR30492:SF0">
    <property type="entry name" value="METHYLGLYOXAL SYNTHASE"/>
    <property type="match status" value="1"/>
</dbReference>
<dbReference type="eggNOG" id="COG1803">
    <property type="taxonomic scope" value="Bacteria"/>
</dbReference>
<protein>
    <submittedName>
        <fullName evidence="2">Methylglyoxal synthase</fullName>
        <ecNumber evidence="2">4.2.3.3</ecNumber>
    </submittedName>
</protein>
<dbReference type="SUPFAM" id="SSF52335">
    <property type="entry name" value="Methylglyoxal synthase-like"/>
    <property type="match status" value="2"/>
</dbReference>
<dbReference type="InterPro" id="IPR004363">
    <property type="entry name" value="Methylgl_synth"/>
</dbReference>
<evidence type="ECO:0000313" key="3">
    <source>
        <dbReference type="Proteomes" id="UP000008392"/>
    </source>
</evidence>
<reference evidence="3" key="6">
    <citation type="submission" date="2011-05" db="EMBL/GenBank/DDBJ databases">
        <title>Complete sequence of Collimonas fungivorans Ter331.</title>
        <authorList>
            <person name="Leveau J.H."/>
        </authorList>
    </citation>
    <scope>NUCLEOTIDE SEQUENCE [LARGE SCALE GENOMIC DNA]</scope>
    <source>
        <strain evidence="3">Ter331</strain>
    </source>
</reference>
<dbReference type="Gene3D" id="3.40.50.1380">
    <property type="entry name" value="Methylglyoxal synthase-like domain"/>
    <property type="match status" value="2"/>
</dbReference>
<dbReference type="PANTHER" id="PTHR30492">
    <property type="entry name" value="METHYLGLYOXAL SYNTHASE"/>
    <property type="match status" value="1"/>
</dbReference>
<keyword evidence="1 2" id="KW-0456">Lyase</keyword>
<sequence>MHGCMVKSGQCNVARTDFRHMPSFSSRNASSAPFRIGLAANRSHQQGPDSALAQLLTGSRHSIEQQLKPQLVVVGRTLDAMQQLGLLEHYPHIERFPYGRHGGLMKLVSRVVDADPARTLDAVIYLMDPVDPSSTFPEAVALKRQCVIHGKPFLSTLAGAREWLELEAMAAGAAPNPALDPTFELAQEGIALIAHDAMKDRMLDIAERHFALLDQFAFRCATGTTGSLLNKLAQKIKGEQAGRNWVKPFLSGPLGGDAQIAELILDRQQCRRVLFLEDPHVARQHEADIQLLERAARTVPDYALCISDAECGERWLTLLQQRAAQNQSLAPRP</sequence>